<dbReference type="STRING" id="31234.E3LVQ5"/>
<organism evidence="12">
    <name type="scientific">Caenorhabditis remanei</name>
    <name type="common">Caenorhabditis vulgaris</name>
    <dbReference type="NCBI Taxonomy" id="31234"/>
    <lineage>
        <taxon>Eukaryota</taxon>
        <taxon>Metazoa</taxon>
        <taxon>Ecdysozoa</taxon>
        <taxon>Nematoda</taxon>
        <taxon>Chromadorea</taxon>
        <taxon>Rhabditida</taxon>
        <taxon>Rhabditina</taxon>
        <taxon>Rhabditomorpha</taxon>
        <taxon>Rhabditoidea</taxon>
        <taxon>Rhabditidae</taxon>
        <taxon>Peloderinae</taxon>
        <taxon>Caenorhabditis</taxon>
    </lineage>
</organism>
<dbReference type="FunCoup" id="E3LVQ5">
    <property type="interactions" value="34"/>
</dbReference>
<comment type="catalytic activity">
    <reaction evidence="9">
        <text>a 3-oxo-5alpha-steroid + NADP(+) = a 3-oxo-Delta(4)-steroid + NADPH + H(+)</text>
        <dbReference type="Rhea" id="RHEA:54384"/>
        <dbReference type="ChEBI" id="CHEBI:13601"/>
        <dbReference type="ChEBI" id="CHEBI:15378"/>
        <dbReference type="ChEBI" id="CHEBI:47909"/>
        <dbReference type="ChEBI" id="CHEBI:57783"/>
        <dbReference type="ChEBI" id="CHEBI:58349"/>
        <dbReference type="EC" id="1.3.1.22"/>
    </reaction>
</comment>
<dbReference type="HOGENOM" id="CLU_065395_1_0_1"/>
<sequence length="269" mass="31561">MLFAIIIVGSWLMTTCGIFVFLTLSNTGKQAEYGRYSNPSTSGWTFPANFAWAVQEAPAFFIPFYFYWTDQHLTEFGQFLTCLMMFHYAYRSFIYPFLLNSKNRTPAKIVLMAFAFCTWNGFIQGSWNAYYQPEFDKIHPRFFVFFGVWLFVVSLSLAFSQKYHFFQIGFIIHFISDLHLISLRRNNPAGSYGIPRGHLFEYISCPNYFGECLQWIGYAIAARSFPAIAFAFFTVCNLAPRAMSHHKWYKEKFEEKYPNDRMALVPKLW</sequence>
<evidence type="ECO:0000256" key="8">
    <source>
        <dbReference type="ARBA" id="ARBA00049397"/>
    </source>
</evidence>
<evidence type="ECO:0000313" key="12">
    <source>
        <dbReference type="Proteomes" id="UP000008281"/>
    </source>
</evidence>
<evidence type="ECO:0000256" key="7">
    <source>
        <dbReference type="ARBA" id="ARBA00048292"/>
    </source>
</evidence>
<evidence type="ECO:0000313" key="11">
    <source>
        <dbReference type="EMBL" id="EFP12407.1"/>
    </source>
</evidence>
<keyword evidence="5 9" id="KW-1133">Transmembrane helix</keyword>
<evidence type="ECO:0000256" key="3">
    <source>
        <dbReference type="ARBA" id="ARBA00012049"/>
    </source>
</evidence>
<feature type="transmembrane region" description="Helical" evidence="9">
    <location>
        <begin position="46"/>
        <end position="66"/>
    </location>
</feature>
<dbReference type="AlphaFoldDB" id="E3LVQ5"/>
<keyword evidence="4 9" id="KW-0812">Transmembrane</keyword>
<dbReference type="InterPro" id="IPR039357">
    <property type="entry name" value="SRD5A/TECR"/>
</dbReference>
<name>E3LVQ5_CAERE</name>
<evidence type="ECO:0000259" key="10">
    <source>
        <dbReference type="Pfam" id="PF02544"/>
    </source>
</evidence>
<evidence type="ECO:0000256" key="1">
    <source>
        <dbReference type="ARBA" id="ARBA00004154"/>
    </source>
</evidence>
<evidence type="ECO:0000256" key="4">
    <source>
        <dbReference type="ARBA" id="ARBA00022692"/>
    </source>
</evidence>
<dbReference type="InParanoid" id="E3LVQ5"/>
<evidence type="ECO:0000256" key="9">
    <source>
        <dbReference type="PIRNR" id="PIRNR015596"/>
    </source>
</evidence>
<keyword evidence="12" id="KW-1185">Reference proteome</keyword>
<dbReference type="InterPro" id="IPR016636">
    <property type="entry name" value="3-oxo-5-alpha-steroid_4-DH"/>
</dbReference>
<accession>E3LVQ5</accession>
<dbReference type="eggNOG" id="KOG1638">
    <property type="taxonomic scope" value="Eukaryota"/>
</dbReference>
<feature type="transmembrane region" description="Helical" evidence="9">
    <location>
        <begin position="78"/>
        <end position="98"/>
    </location>
</feature>
<comment type="subcellular location">
    <subcellularLocation>
        <location evidence="1">Microsome membrane</location>
        <topology evidence="1">Multi-pass membrane protein</topology>
    </subcellularLocation>
</comment>
<evidence type="ECO:0000256" key="6">
    <source>
        <dbReference type="ARBA" id="ARBA00023136"/>
    </source>
</evidence>
<dbReference type="PANTHER" id="PTHR10556">
    <property type="entry name" value="3-OXO-5-ALPHA-STEROID 4-DEHYDROGENASE"/>
    <property type="match status" value="1"/>
</dbReference>
<dbReference type="EMBL" id="DS268416">
    <property type="protein sequence ID" value="EFP12407.1"/>
    <property type="molecule type" value="Genomic_DNA"/>
</dbReference>
<dbReference type="PANTHER" id="PTHR10556:SF34">
    <property type="entry name" value="3-OXO-5-ALPHA-STEROID 4-DEHYDROGENASE"/>
    <property type="match status" value="1"/>
</dbReference>
<dbReference type="GO" id="GO:0047751">
    <property type="term" value="F:3-oxo-5-alpha-steroid 4-dehydrogenase (NADP+) activity"/>
    <property type="evidence" value="ECO:0007669"/>
    <property type="project" value="UniProtKB-EC"/>
</dbReference>
<proteinExistence type="inferred from homology"/>
<feature type="transmembrane region" description="Helical" evidence="9">
    <location>
        <begin position="142"/>
        <end position="159"/>
    </location>
</feature>
<feature type="transmembrane region" description="Helical" evidence="9">
    <location>
        <begin position="215"/>
        <end position="239"/>
    </location>
</feature>
<evidence type="ECO:0000256" key="5">
    <source>
        <dbReference type="ARBA" id="ARBA00022989"/>
    </source>
</evidence>
<dbReference type="GO" id="GO:0016020">
    <property type="term" value="C:membrane"/>
    <property type="evidence" value="ECO:0007669"/>
    <property type="project" value="UniProtKB-UniRule"/>
</dbReference>
<feature type="transmembrane region" description="Helical" evidence="9">
    <location>
        <begin position="110"/>
        <end position="130"/>
    </location>
</feature>
<comment type="catalytic activity">
    <reaction evidence="7">
        <text>5alpha-pregnane-3,20-dione + NADP(+) = progesterone + NADPH + H(+)</text>
        <dbReference type="Rhea" id="RHEA:21952"/>
        <dbReference type="ChEBI" id="CHEBI:15378"/>
        <dbReference type="ChEBI" id="CHEBI:17026"/>
        <dbReference type="ChEBI" id="CHEBI:28952"/>
        <dbReference type="ChEBI" id="CHEBI:57783"/>
        <dbReference type="ChEBI" id="CHEBI:58349"/>
        <dbReference type="EC" id="1.3.1.22"/>
    </reaction>
    <physiologicalReaction direction="right-to-left" evidence="7">
        <dbReference type="Rhea" id="RHEA:21954"/>
    </physiologicalReaction>
</comment>
<dbReference type="OMA" id="SWLMTTC"/>
<dbReference type="GO" id="GO:0006702">
    <property type="term" value="P:androgen biosynthetic process"/>
    <property type="evidence" value="ECO:0007669"/>
    <property type="project" value="UniProtKB-ARBA"/>
</dbReference>
<comment type="catalytic activity">
    <reaction evidence="8">
        <text>17beta-hydroxy-5alpha-androstan-3-one + NADP(+) = testosterone + NADPH + H(+)</text>
        <dbReference type="Rhea" id="RHEA:50820"/>
        <dbReference type="ChEBI" id="CHEBI:15378"/>
        <dbReference type="ChEBI" id="CHEBI:16330"/>
        <dbReference type="ChEBI" id="CHEBI:17347"/>
        <dbReference type="ChEBI" id="CHEBI:57783"/>
        <dbReference type="ChEBI" id="CHEBI:58349"/>
        <dbReference type="EC" id="1.3.1.22"/>
    </reaction>
    <physiologicalReaction direction="right-to-left" evidence="8">
        <dbReference type="Rhea" id="RHEA:50822"/>
    </physiologicalReaction>
</comment>
<protein>
    <recommendedName>
        <fullName evidence="3 9">3-oxo-5alpha-steroid 4-dehydrogenase (NADP(+))</fullName>
        <ecNumber evidence="3 9">1.3.1.22</ecNumber>
    </recommendedName>
</protein>
<feature type="domain" description="3-oxo-5-alpha-steroid 4-dehydrogenase C-terminal" evidence="10">
    <location>
        <begin position="104"/>
        <end position="269"/>
    </location>
</feature>
<reference evidence="11" key="1">
    <citation type="submission" date="2007-07" db="EMBL/GenBank/DDBJ databases">
        <title>PCAP assembly of the Caenorhabditis remanei genome.</title>
        <authorList>
            <consortium name="The Caenorhabditis remanei Sequencing Consortium"/>
            <person name="Wilson R.K."/>
        </authorList>
    </citation>
    <scope>NUCLEOTIDE SEQUENCE [LARGE SCALE GENOMIC DNA]</scope>
    <source>
        <strain evidence="11">PB4641</strain>
    </source>
</reference>
<dbReference type="EC" id="1.3.1.22" evidence="3 9"/>
<keyword evidence="6 9" id="KW-0472">Membrane</keyword>
<dbReference type="Proteomes" id="UP000008281">
    <property type="component" value="Unassembled WGS sequence"/>
</dbReference>
<dbReference type="OrthoDB" id="5788137at2759"/>
<gene>
    <name evidence="11" type="ORF">CRE_29566</name>
</gene>
<dbReference type="PROSITE" id="PS50244">
    <property type="entry name" value="S5A_REDUCTASE"/>
    <property type="match status" value="1"/>
</dbReference>
<evidence type="ECO:0000256" key="2">
    <source>
        <dbReference type="ARBA" id="ARBA00007742"/>
    </source>
</evidence>
<dbReference type="Pfam" id="PF02544">
    <property type="entry name" value="Steroid_dh"/>
    <property type="match status" value="1"/>
</dbReference>
<dbReference type="PIRSF" id="PIRSF015596">
    <property type="entry name" value="5_alpha-SR2"/>
    <property type="match status" value="1"/>
</dbReference>
<feature type="transmembrane region" description="Helical" evidence="9">
    <location>
        <begin position="6"/>
        <end position="25"/>
    </location>
</feature>
<comment type="similarity">
    <text evidence="2 9">Belongs to the steroid 5-alpha reductase family.</text>
</comment>
<dbReference type="InterPro" id="IPR001104">
    <property type="entry name" value="3-oxo-5_a-steroid_4-DH_C"/>
</dbReference>